<dbReference type="Gene3D" id="1.10.10.630">
    <property type="entry name" value="DnaD domain-like"/>
    <property type="match status" value="1"/>
</dbReference>
<comment type="caution">
    <text evidence="4">The sequence shown here is derived from an EMBL/GenBank/DDBJ whole genome shotgun (WGS) entry which is preliminary data.</text>
</comment>
<reference evidence="3 6" key="2">
    <citation type="journal article" date="2023" name="Int. J. Syst. Evol. Microbiol.">
        <title>The observation of taxonomic boundaries for the 16SrII and 16SrXXV phytoplasmas using genome-based delimitation.</title>
        <authorList>
            <person name="Rodrigues Jardim B."/>
            <person name="Tran-Nguyen L.T.T."/>
            <person name="Gambley C."/>
            <person name="Al-Sadi A.M."/>
            <person name="Al-Subhi A.M."/>
            <person name="Foissac X."/>
            <person name="Salar P."/>
            <person name="Cai H."/>
            <person name="Yang J.Y."/>
            <person name="Davis R."/>
            <person name="Jones L."/>
            <person name="Rodoni B."/>
            <person name="Constable F.E."/>
        </authorList>
    </citation>
    <scope>NUCLEOTIDE SEQUENCE [LARGE SCALE GENOMIC DNA]</scope>
    <source>
        <strain evidence="3">BAWM-OMN-P75</strain>
    </source>
</reference>
<sequence length="204" mass="24586">MLKQIYEEGCLDIEKILINQYLKLNLLIKEVKLLLLLFQQYQTPILSTEKIIQQTNFSLLEIDNILRNLIKKNFLFLYQKKINNQVQEMFDLSQTFNKIENLYKQLKLNKLKHKNTSNISDTISNMEKMKGDVLNNQELEIIKKWYIEFNYPHDKIIKAIQQAHIHKKKSIFYINNLLNYQNKQNISQDKNIEKNLHKIFDKIK</sequence>
<dbReference type="InterPro" id="IPR034829">
    <property type="entry name" value="DnaD-like_sf"/>
</dbReference>
<dbReference type="AlphaFoldDB" id="A0A1S9M229"/>
<evidence type="ECO:0000256" key="1">
    <source>
        <dbReference type="ARBA" id="ARBA00093462"/>
    </source>
</evidence>
<dbReference type="SUPFAM" id="SSF158499">
    <property type="entry name" value="DnaD domain-like"/>
    <property type="match status" value="1"/>
</dbReference>
<protein>
    <submittedName>
        <fullName evidence="3">DnaD domain protein</fullName>
    </submittedName>
</protein>
<dbReference type="Proteomes" id="UP001383392">
    <property type="component" value="Unassembled WGS sequence"/>
</dbReference>
<organism evidence="4 5">
    <name type="scientific">Candidatus Phytoplasma citri</name>
    <dbReference type="NCBI Taxonomy" id="180978"/>
    <lineage>
        <taxon>Bacteria</taxon>
        <taxon>Bacillati</taxon>
        <taxon>Mycoplasmatota</taxon>
        <taxon>Mollicutes</taxon>
        <taxon>Acholeplasmatales</taxon>
        <taxon>Acholeplasmataceae</taxon>
        <taxon>Candidatus Phytoplasma</taxon>
        <taxon>16SrII (Peanut WB group)</taxon>
    </lineage>
</organism>
<evidence type="ECO:0000313" key="3">
    <source>
        <dbReference type="EMBL" id="MEK0309021.1"/>
    </source>
</evidence>
<reference evidence="4 5" key="1">
    <citation type="submission" date="2017-02" db="EMBL/GenBank/DDBJ databases">
        <title>A draft genome of 'Candidatus Phytoplasma aurantifolia' the agent of the witches-broom disease of lime.</title>
        <authorList>
            <person name="Foissac X."/>
            <person name="Carle P."/>
        </authorList>
    </citation>
    <scope>NUCLEOTIDE SEQUENCE [LARGE SCALE GENOMIC DNA]</scope>
    <source>
        <strain evidence="4 5">WBDL</strain>
    </source>
</reference>
<accession>A0A1S9M229</accession>
<gene>
    <name evidence="4" type="ORF">B2G44_01020</name>
    <name evidence="3" type="ORF">OC712_00770</name>
</gene>
<comment type="similarity">
    <text evidence="1">Belongs to the DnaB/DnaD family.</text>
</comment>
<keyword evidence="6" id="KW-1185">Reference proteome</keyword>
<dbReference type="RefSeq" id="WP_078123004.1">
    <property type="nucleotide sequence ID" value="NZ_JAOSJG010000005.1"/>
</dbReference>
<dbReference type="OrthoDB" id="384412at2"/>
<dbReference type="Pfam" id="PF07261">
    <property type="entry name" value="DnaB_2"/>
    <property type="match status" value="1"/>
</dbReference>
<name>A0A1S9M229_9MOLU</name>
<dbReference type="InterPro" id="IPR006343">
    <property type="entry name" value="DnaB/C_C"/>
</dbReference>
<dbReference type="InterPro" id="IPR036388">
    <property type="entry name" value="WH-like_DNA-bd_sf"/>
</dbReference>
<feature type="domain" description="DnaB/C C-terminal" evidence="2">
    <location>
        <begin position="124"/>
        <end position="187"/>
    </location>
</feature>
<evidence type="ECO:0000313" key="4">
    <source>
        <dbReference type="EMBL" id="OOP59296.1"/>
    </source>
</evidence>
<dbReference type="EMBL" id="JAOSJG010000005">
    <property type="protein sequence ID" value="MEK0309021.1"/>
    <property type="molecule type" value="Genomic_DNA"/>
</dbReference>
<dbReference type="EMBL" id="MWKN01000023">
    <property type="protein sequence ID" value="OOP59296.1"/>
    <property type="molecule type" value="Genomic_DNA"/>
</dbReference>
<proteinExistence type="inferred from homology"/>
<evidence type="ECO:0000313" key="6">
    <source>
        <dbReference type="Proteomes" id="UP001383392"/>
    </source>
</evidence>
<dbReference type="STRING" id="180978.B2G44_01020"/>
<evidence type="ECO:0000259" key="2">
    <source>
        <dbReference type="Pfam" id="PF07261"/>
    </source>
</evidence>
<dbReference type="Gene3D" id="1.10.10.10">
    <property type="entry name" value="Winged helix-like DNA-binding domain superfamily/Winged helix DNA-binding domain"/>
    <property type="match status" value="1"/>
</dbReference>
<evidence type="ECO:0000313" key="5">
    <source>
        <dbReference type="Proteomes" id="UP000189722"/>
    </source>
</evidence>
<dbReference type="Proteomes" id="UP000189722">
    <property type="component" value="Unassembled WGS sequence"/>
</dbReference>